<dbReference type="AlphaFoldDB" id="A0A545TQZ5"/>
<accession>A0A545TQZ5</accession>
<sequence length="274" mass="29038">MKILPSFLLAGTVAAVVVGVSWHASKIPSGSSPAWAGSEAATVPLQLASDTSGETRPVVVELFTSQGCSSCPPADALLGELADQPGIIALAHHVDYWDYIGWKDPFARPEATKRQRRYAEELGARFIYTPQMVIDGQIDVVGSRRAQVISSVVTAQTTGESLDIQIEERATLATVRIPAGAKPARPATVWMAVFDDEHRTDVRRGENSGRELVDANVVREFVSIGTWDGEALELSVDLADAIAEGRGGCAIFVQEGGVGRILGAALMPLDSGGT</sequence>
<evidence type="ECO:0000313" key="1">
    <source>
        <dbReference type="EMBL" id="TQV79647.1"/>
    </source>
</evidence>
<protein>
    <submittedName>
        <fullName evidence="1">DUF1223 domain-containing protein</fullName>
    </submittedName>
</protein>
<dbReference type="RefSeq" id="WP_142896827.1">
    <property type="nucleotide sequence ID" value="NZ_ML660055.1"/>
</dbReference>
<dbReference type="Proteomes" id="UP000315252">
    <property type="component" value="Unassembled WGS sequence"/>
</dbReference>
<dbReference type="Gene3D" id="3.40.30.10">
    <property type="entry name" value="Glutaredoxin"/>
    <property type="match status" value="1"/>
</dbReference>
<evidence type="ECO:0000313" key="2">
    <source>
        <dbReference type="Proteomes" id="UP000315252"/>
    </source>
</evidence>
<name>A0A545TQZ5_9PROT</name>
<keyword evidence="2" id="KW-1185">Reference proteome</keyword>
<dbReference type="EMBL" id="VHSH01000004">
    <property type="protein sequence ID" value="TQV79647.1"/>
    <property type="molecule type" value="Genomic_DNA"/>
</dbReference>
<dbReference type="PANTHER" id="PTHR36057:SF1">
    <property type="entry name" value="LIPOPROTEIN LIPID ATTACHMENT SITE-LIKE PROTEIN, PUTATIVE (DUF1223)-RELATED"/>
    <property type="match status" value="1"/>
</dbReference>
<proteinExistence type="predicted"/>
<dbReference type="OrthoDB" id="9808254at2"/>
<dbReference type="InterPro" id="IPR036249">
    <property type="entry name" value="Thioredoxin-like_sf"/>
</dbReference>
<reference evidence="1 2" key="1">
    <citation type="submission" date="2019-06" db="EMBL/GenBank/DDBJ databases">
        <title>Whole genome sequence for Rhodospirillaceae sp. R148.</title>
        <authorList>
            <person name="Wang G."/>
        </authorList>
    </citation>
    <scope>NUCLEOTIDE SEQUENCE [LARGE SCALE GENOMIC DNA]</scope>
    <source>
        <strain evidence="1 2">R148</strain>
    </source>
</reference>
<dbReference type="SUPFAM" id="SSF52833">
    <property type="entry name" value="Thioredoxin-like"/>
    <property type="match status" value="1"/>
</dbReference>
<comment type="caution">
    <text evidence="1">The sequence shown here is derived from an EMBL/GenBank/DDBJ whole genome shotgun (WGS) entry which is preliminary data.</text>
</comment>
<dbReference type="PANTHER" id="PTHR36057">
    <property type="match status" value="1"/>
</dbReference>
<gene>
    <name evidence="1" type="ORF">FKG95_13090</name>
</gene>
<dbReference type="Pfam" id="PF06764">
    <property type="entry name" value="DUF1223"/>
    <property type="match status" value="1"/>
</dbReference>
<dbReference type="InterPro" id="IPR010634">
    <property type="entry name" value="DUF1223"/>
</dbReference>
<organism evidence="1 2">
    <name type="scientific">Denitrobaculum tricleocarpae</name>
    <dbReference type="NCBI Taxonomy" id="2591009"/>
    <lineage>
        <taxon>Bacteria</taxon>
        <taxon>Pseudomonadati</taxon>
        <taxon>Pseudomonadota</taxon>
        <taxon>Alphaproteobacteria</taxon>
        <taxon>Rhodospirillales</taxon>
        <taxon>Rhodospirillaceae</taxon>
        <taxon>Denitrobaculum</taxon>
    </lineage>
</organism>